<dbReference type="PANTHER" id="PTHR12526:SF636">
    <property type="entry name" value="BLL3647 PROTEIN"/>
    <property type="match status" value="1"/>
</dbReference>
<comment type="caution">
    <text evidence="1">The sequence shown here is derived from an EMBL/GenBank/DDBJ whole genome shotgun (WGS) entry which is preliminary data.</text>
</comment>
<accession>A0A844YXC5</accession>
<dbReference type="Proteomes" id="UP000466966">
    <property type="component" value="Unassembled WGS sequence"/>
</dbReference>
<keyword evidence="1" id="KW-0808">Transferase</keyword>
<gene>
    <name evidence="1" type="ORF">GRI99_08225</name>
</gene>
<dbReference type="GO" id="GO:0016757">
    <property type="term" value="F:glycosyltransferase activity"/>
    <property type="evidence" value="ECO:0007669"/>
    <property type="project" value="TreeGrafter"/>
</dbReference>
<sequence length="414" mass="45651">MPAPHGPLAGKRMLVVEEALKSESGHWFEYVRSVKQLNAAAGAETVVVVHKDAQPDVVAALEAHALFPWTNWDGIYNHPQAWRRYLGIVQHNWRVFRLMRGFVARHGPFDIVFAPTVVIHHVFGWRWLMAAQGHRIGQIVLLFRNNAGSYEPGRREPVFKRSTAVLRWALRSFAPLIARGRARFATDSAKLALEYRLLCGIEPQVFPSPRVSPPPPLEEATRAPDAPVTFACLGPARFEKGIDVMQEAIRRFLAAHPQARARFVIQWNQPILDESGALYEPDPALVADPRVDLITEAMSSERYDAEVAATDCMLLPYRRASYYARISGVAVEAVTAGVPLIYTRDTWCEDLVADVGEGIGVDDGDVDGLAQAIARMVADFPAISARARAKALAARESHSGEAFTAALWGLGGHG</sequence>
<name>A0A844YXC5_9SPHN</name>
<keyword evidence="2" id="KW-1185">Reference proteome</keyword>
<organism evidence="1 2">
    <name type="scientific">Alteraurantiacibacter buctensis</name>
    <dbReference type="NCBI Taxonomy" id="1503981"/>
    <lineage>
        <taxon>Bacteria</taxon>
        <taxon>Pseudomonadati</taxon>
        <taxon>Pseudomonadota</taxon>
        <taxon>Alphaproteobacteria</taxon>
        <taxon>Sphingomonadales</taxon>
        <taxon>Erythrobacteraceae</taxon>
        <taxon>Alteraurantiacibacter</taxon>
    </lineage>
</organism>
<protein>
    <submittedName>
        <fullName evidence="1">Glycosyltransferase</fullName>
    </submittedName>
</protein>
<evidence type="ECO:0000313" key="1">
    <source>
        <dbReference type="EMBL" id="MXO71628.1"/>
    </source>
</evidence>
<dbReference type="RefSeq" id="WP_160771527.1">
    <property type="nucleotide sequence ID" value="NZ_WTYV01000002.1"/>
</dbReference>
<dbReference type="AlphaFoldDB" id="A0A844YXC5"/>
<evidence type="ECO:0000313" key="2">
    <source>
        <dbReference type="Proteomes" id="UP000466966"/>
    </source>
</evidence>
<dbReference type="EMBL" id="WTYV01000002">
    <property type="protein sequence ID" value="MXO71628.1"/>
    <property type="molecule type" value="Genomic_DNA"/>
</dbReference>
<proteinExistence type="predicted"/>
<reference evidence="1 2" key="1">
    <citation type="submission" date="2019-12" db="EMBL/GenBank/DDBJ databases">
        <title>Genomic-based taxomic classification of the family Erythrobacteraceae.</title>
        <authorList>
            <person name="Xu L."/>
        </authorList>
    </citation>
    <scope>NUCLEOTIDE SEQUENCE [LARGE SCALE GENOMIC DNA]</scope>
    <source>
        <strain evidence="1 2">M0322</strain>
    </source>
</reference>
<dbReference type="Gene3D" id="3.40.50.2000">
    <property type="entry name" value="Glycogen Phosphorylase B"/>
    <property type="match status" value="1"/>
</dbReference>
<dbReference type="PANTHER" id="PTHR12526">
    <property type="entry name" value="GLYCOSYLTRANSFERASE"/>
    <property type="match status" value="1"/>
</dbReference>
<dbReference type="OrthoDB" id="8433393at2"/>
<dbReference type="SUPFAM" id="SSF53756">
    <property type="entry name" value="UDP-Glycosyltransferase/glycogen phosphorylase"/>
    <property type="match status" value="1"/>
</dbReference>
<dbReference type="Pfam" id="PF13692">
    <property type="entry name" value="Glyco_trans_1_4"/>
    <property type="match status" value="1"/>
</dbReference>